<dbReference type="EMBL" id="CP067393">
    <property type="protein sequence ID" value="QQP85475.1"/>
    <property type="molecule type" value="Genomic_DNA"/>
</dbReference>
<dbReference type="PANTHER" id="PTHR43646">
    <property type="entry name" value="GLYCOSYLTRANSFERASE"/>
    <property type="match status" value="1"/>
</dbReference>
<evidence type="ECO:0000256" key="1">
    <source>
        <dbReference type="ARBA" id="ARBA00004236"/>
    </source>
</evidence>
<evidence type="ECO:0000259" key="6">
    <source>
        <dbReference type="Pfam" id="PF00535"/>
    </source>
</evidence>
<dbReference type="AlphaFoldDB" id="A0A974RWS4"/>
<keyword evidence="5" id="KW-0472">Membrane</keyword>
<comment type="subcellular location">
    <subcellularLocation>
        <location evidence="1">Cell membrane</location>
    </subcellularLocation>
</comment>
<protein>
    <submittedName>
        <fullName evidence="7">Glycosyltransferase family 2 protein</fullName>
    </submittedName>
</protein>
<evidence type="ECO:0000313" key="8">
    <source>
        <dbReference type="Proteomes" id="UP000595278"/>
    </source>
</evidence>
<feature type="domain" description="Glycosyltransferase 2-like" evidence="6">
    <location>
        <begin position="5"/>
        <end position="153"/>
    </location>
</feature>
<dbReference type="InterPro" id="IPR001173">
    <property type="entry name" value="Glyco_trans_2-like"/>
</dbReference>
<keyword evidence="8" id="KW-1185">Reference proteome</keyword>
<proteinExistence type="predicted"/>
<gene>
    <name evidence="7" type="ORF">JHT90_14045</name>
</gene>
<keyword evidence="3" id="KW-0328">Glycosyltransferase</keyword>
<evidence type="ECO:0000256" key="5">
    <source>
        <dbReference type="ARBA" id="ARBA00023136"/>
    </source>
</evidence>
<organism evidence="7 8">
    <name type="scientific">Entomomonas asaccharolytica</name>
    <dbReference type="NCBI Taxonomy" id="2785331"/>
    <lineage>
        <taxon>Bacteria</taxon>
        <taxon>Pseudomonadati</taxon>
        <taxon>Pseudomonadota</taxon>
        <taxon>Gammaproteobacteria</taxon>
        <taxon>Pseudomonadales</taxon>
        <taxon>Pseudomonadaceae</taxon>
        <taxon>Entomomonas</taxon>
    </lineage>
</organism>
<dbReference type="PANTHER" id="PTHR43646:SF2">
    <property type="entry name" value="GLYCOSYLTRANSFERASE 2-LIKE DOMAIN-CONTAINING PROTEIN"/>
    <property type="match status" value="1"/>
</dbReference>
<dbReference type="RefSeq" id="WP_201092119.1">
    <property type="nucleotide sequence ID" value="NZ_CP067393.1"/>
</dbReference>
<dbReference type="GO" id="GO:0016757">
    <property type="term" value="F:glycosyltransferase activity"/>
    <property type="evidence" value="ECO:0007669"/>
    <property type="project" value="UniProtKB-KW"/>
</dbReference>
<dbReference type="Gene3D" id="3.90.550.10">
    <property type="entry name" value="Spore Coat Polysaccharide Biosynthesis Protein SpsA, Chain A"/>
    <property type="match status" value="1"/>
</dbReference>
<evidence type="ECO:0000256" key="2">
    <source>
        <dbReference type="ARBA" id="ARBA00022475"/>
    </source>
</evidence>
<evidence type="ECO:0000313" key="7">
    <source>
        <dbReference type="EMBL" id="QQP85475.1"/>
    </source>
</evidence>
<keyword evidence="2" id="KW-1003">Cell membrane</keyword>
<evidence type="ECO:0000256" key="3">
    <source>
        <dbReference type="ARBA" id="ARBA00022676"/>
    </source>
</evidence>
<keyword evidence="4" id="KW-0808">Transferase</keyword>
<sequence>MIGITIPVHNEEARLYNCLISLIRAINHPDLNRHTHIVIVLDSCTDGSLDIVKEFKLDHIICNVRNVGLARRVGVSYLIQKQVNWLAFTDADTIVSDSWLVDQLALNSSVVCGTVEVSDWEQYGEYAPIIKQDFFDNYNDKENHRHVHGANLGLTTEAYLSVGGFQPLKCSEDQALIDALIATGVEIAWTNKPRVYTSCRQDFKAQGGFGDCILSKLNEMIYQKN</sequence>
<reference evidence="7 8" key="1">
    <citation type="submission" date="2021-01" db="EMBL/GenBank/DDBJ databases">
        <title>Entomomonas sp. F2A isolated from a house cricket (Acheta domesticus).</title>
        <authorList>
            <person name="Spergser J."/>
            <person name="Busse H.-J."/>
        </authorList>
    </citation>
    <scope>NUCLEOTIDE SEQUENCE [LARGE SCALE GENOMIC DNA]</scope>
    <source>
        <strain evidence="7 8">F2A</strain>
    </source>
</reference>
<dbReference type="InterPro" id="IPR029044">
    <property type="entry name" value="Nucleotide-diphossugar_trans"/>
</dbReference>
<dbReference type="Proteomes" id="UP000595278">
    <property type="component" value="Chromosome"/>
</dbReference>
<dbReference type="CDD" id="cd00761">
    <property type="entry name" value="Glyco_tranf_GTA_type"/>
    <property type="match status" value="1"/>
</dbReference>
<dbReference type="KEGG" id="eaz:JHT90_14045"/>
<evidence type="ECO:0000256" key="4">
    <source>
        <dbReference type="ARBA" id="ARBA00022679"/>
    </source>
</evidence>
<name>A0A974RWS4_9GAMM</name>
<dbReference type="GO" id="GO:0005886">
    <property type="term" value="C:plasma membrane"/>
    <property type="evidence" value="ECO:0007669"/>
    <property type="project" value="UniProtKB-SubCell"/>
</dbReference>
<accession>A0A974RWS4</accession>
<dbReference type="SUPFAM" id="SSF53448">
    <property type="entry name" value="Nucleotide-diphospho-sugar transferases"/>
    <property type="match status" value="1"/>
</dbReference>
<dbReference type="Pfam" id="PF00535">
    <property type="entry name" value="Glycos_transf_2"/>
    <property type="match status" value="1"/>
</dbReference>